<proteinExistence type="predicted"/>
<dbReference type="EMBL" id="CAJVQC010004567">
    <property type="protein sequence ID" value="CAG8542452.1"/>
    <property type="molecule type" value="Genomic_DNA"/>
</dbReference>
<protein>
    <submittedName>
        <fullName evidence="1">35286_t:CDS:1</fullName>
    </submittedName>
</protein>
<evidence type="ECO:0000313" key="1">
    <source>
        <dbReference type="EMBL" id="CAG8542452.1"/>
    </source>
</evidence>
<comment type="caution">
    <text evidence="1">The sequence shown here is derived from an EMBL/GenBank/DDBJ whole genome shotgun (WGS) entry which is preliminary data.</text>
</comment>
<keyword evidence="2" id="KW-1185">Reference proteome</keyword>
<feature type="non-terminal residue" evidence="1">
    <location>
        <position position="1"/>
    </location>
</feature>
<sequence length="964" mass="108541">LDPSDSRRILTVPPAIQKPKALWTGKQMITTILKNLTVGLVPLNLRSKTKISSKYWGQCAPEEETVIFIDGDFLTGVLDKSQIGDSAFGLVHSCYELYSADVTGQFLSVMGRLFTIYMQRYGFSCRMDDLRLTPKGDQERKELMNNNMDLGKIAAFDYVGLGNSVENTDLPSLDKEFKSMMEEVFRDSEKHQGLDAIMKSRVNKLTSSIISNCIPTKLLKCFPHNNMQTMTISGAKGSSVNVSQISCCLGQQELEGRRVPVMISGKTLPSFLPYEPSARAGGFIGGRFLTGIKPQEFFFHCMAGREGLIDTAVKTSRSGYLQRCLIKHLESLKVHYDHTVRDSDGSVIQFHYGEDSLDITKQKHLYEFKFNTENHKALLQKYDIVKAQKVLNTSYASIYAKKAAKNPQKYDPVLSRYSPSTYLGCVSEKFHKALEKYTNEDPDGLFKADSISKPAFRKLMHLKYLHSLAEPGEAVGLLAAQGIGEPSTQMTLNTFHFAGFGAKNVTLGIPRLREIIMTASEKIKTPMMTLPLLESVSEQEYSKFCQEISKITLAEIVDQMIVTERLSSKRNSDGSVRCRVYNIRMQFYPREEYTEEFNIVPSQIERAIESKFIKHLMSAISKITKSKNEIYDDIIQDTDKFTNRTRKDAIFDEDEPINAGGDESDDGDGDATNARINSRAKQFATYDGPDDDDLEIIKENDLAFRNEDSETDEGDERTEDIDDDTDQSQEVFFKLRDKTKRSDLRDKIVASSTHVTDYQFDHTNSRWCDIELQFPTDSKKLLLLSLAEDACKKTVIREVSGINKCYPITSDIEGDTSKTIATEGVNFRQIWLYDDIIDINKIYSNNIAAILKNYGVEAARGAIMKEISDVFAAYSINVDPRHLTLVADYMTFEGTFKPFNRMGLASNSSPFLKMSFESTCNFLTHATLNNATDTLNSPSARLVLGKVVQGGTGIFEVRQLCKTY</sequence>
<dbReference type="Proteomes" id="UP000789920">
    <property type="component" value="Unassembled WGS sequence"/>
</dbReference>
<organism evidence="1 2">
    <name type="scientific">Racocetra persica</name>
    <dbReference type="NCBI Taxonomy" id="160502"/>
    <lineage>
        <taxon>Eukaryota</taxon>
        <taxon>Fungi</taxon>
        <taxon>Fungi incertae sedis</taxon>
        <taxon>Mucoromycota</taxon>
        <taxon>Glomeromycotina</taxon>
        <taxon>Glomeromycetes</taxon>
        <taxon>Diversisporales</taxon>
        <taxon>Gigasporaceae</taxon>
        <taxon>Racocetra</taxon>
    </lineage>
</organism>
<evidence type="ECO:0000313" key="2">
    <source>
        <dbReference type="Proteomes" id="UP000789920"/>
    </source>
</evidence>
<accession>A0ACA9LUI1</accession>
<reference evidence="1" key="1">
    <citation type="submission" date="2021-06" db="EMBL/GenBank/DDBJ databases">
        <authorList>
            <person name="Kallberg Y."/>
            <person name="Tangrot J."/>
            <person name="Rosling A."/>
        </authorList>
    </citation>
    <scope>NUCLEOTIDE SEQUENCE</scope>
    <source>
        <strain evidence="1">MA461A</strain>
    </source>
</reference>
<gene>
    <name evidence="1" type="ORF">RPERSI_LOCUS3613</name>
</gene>
<name>A0ACA9LUI1_9GLOM</name>